<keyword evidence="1" id="KW-0677">Repeat</keyword>
<dbReference type="InterPro" id="IPR011042">
    <property type="entry name" value="6-blade_b-propeller_TolB-like"/>
</dbReference>
<dbReference type="GO" id="GO:0043161">
    <property type="term" value="P:proteasome-mediated ubiquitin-dependent protein catabolic process"/>
    <property type="evidence" value="ECO:0007669"/>
    <property type="project" value="TreeGrafter"/>
</dbReference>
<dbReference type="RefSeq" id="WP_135263356.1">
    <property type="nucleotide sequence ID" value="NZ_SMLM01000001.1"/>
</dbReference>
<organism evidence="3 4">
    <name type="scientific">Ramlibacter henchirensis</name>
    <dbReference type="NCBI Taxonomy" id="204072"/>
    <lineage>
        <taxon>Bacteria</taxon>
        <taxon>Pseudomonadati</taxon>
        <taxon>Pseudomonadota</taxon>
        <taxon>Betaproteobacteria</taxon>
        <taxon>Burkholderiales</taxon>
        <taxon>Comamonadaceae</taxon>
        <taxon>Ramlibacter</taxon>
    </lineage>
</organism>
<accession>A0A4Z0CAX2</accession>
<evidence type="ECO:0000256" key="1">
    <source>
        <dbReference type="ARBA" id="ARBA00022737"/>
    </source>
</evidence>
<evidence type="ECO:0000313" key="4">
    <source>
        <dbReference type="Proteomes" id="UP000298180"/>
    </source>
</evidence>
<dbReference type="Proteomes" id="UP000298180">
    <property type="component" value="Unassembled WGS sequence"/>
</dbReference>
<feature type="repeat" description="NHL" evidence="2">
    <location>
        <begin position="350"/>
        <end position="387"/>
    </location>
</feature>
<dbReference type="AlphaFoldDB" id="A0A4Z0CAX2"/>
<dbReference type="GO" id="GO:0061630">
    <property type="term" value="F:ubiquitin protein ligase activity"/>
    <property type="evidence" value="ECO:0007669"/>
    <property type="project" value="TreeGrafter"/>
</dbReference>
<dbReference type="GO" id="GO:0000209">
    <property type="term" value="P:protein polyubiquitination"/>
    <property type="evidence" value="ECO:0007669"/>
    <property type="project" value="TreeGrafter"/>
</dbReference>
<dbReference type="Pfam" id="PF01436">
    <property type="entry name" value="NHL"/>
    <property type="match status" value="1"/>
</dbReference>
<sequence length="580" mass="60703">MLTTDLSVTAGTLRMGSSTGVSGDNSASVRIEGTVEQINAALNGMVYAAPSSPQGVTLQIRTQDASTPEPLLDSDEFTIAVVPAAPPAPVSSPPVHTLASGGATIVTGGSLTFRDGTGITVSDPDSTTVATFVHVNSGKVLMASGSGATITGNNSGFVLVNGTLAQVNAALDGMVYNAPTTAQTVVLQIESIDGGGLSDRDSFTITVRTGEFQTNQAASIAWGQPNFTTRDTGDPDEYNLRSPQGPLAIAGQLAYVPDTFQHRVLGFYSGAATGFAASIVIGQIDLRHDDLTASHQTNPYPSSVAIAGGRMAVVQHFPSRVSLWHSIPTLSTHYATAVLGQAEWDDSRLRCGASGLNQPLGVALSSNGSMVVVADTHNNRVNIYNFPQSGAFEPPLQTVLGQASPSQCDPNRNTGPSEFTLNRPTGVWTDGARLVVADTQNNRVLIWDTIPQPGASDAARGADRVLGQHDFESVQPNRGLDAPTRFALHGPKSVASDGTRLAVADTGNNRVLIWLNFASRSSGAGADIVLGQEDFVANDQNGGGAPTDRTLAEPEGVHFHEGKLYVTDRNNHRILIFEQQ</sequence>
<name>A0A4Z0CAX2_9BURK</name>
<dbReference type="InterPro" id="IPR001258">
    <property type="entry name" value="NHL_repeat"/>
</dbReference>
<dbReference type="EMBL" id="SMLM01000001">
    <property type="protein sequence ID" value="TFZ07275.1"/>
    <property type="molecule type" value="Genomic_DNA"/>
</dbReference>
<dbReference type="PANTHER" id="PTHR24104">
    <property type="entry name" value="E3 UBIQUITIN-PROTEIN LIGASE NHLRC1-RELATED"/>
    <property type="match status" value="1"/>
</dbReference>
<dbReference type="PROSITE" id="PS51125">
    <property type="entry name" value="NHL"/>
    <property type="match status" value="1"/>
</dbReference>
<evidence type="ECO:0008006" key="5">
    <source>
        <dbReference type="Google" id="ProtNLM"/>
    </source>
</evidence>
<dbReference type="Gene3D" id="2.120.10.30">
    <property type="entry name" value="TolB, C-terminal domain"/>
    <property type="match status" value="2"/>
</dbReference>
<evidence type="ECO:0000313" key="3">
    <source>
        <dbReference type="EMBL" id="TFZ07275.1"/>
    </source>
</evidence>
<dbReference type="PANTHER" id="PTHR24104:SF51">
    <property type="entry name" value="SMP-30_GLUCONOLACTONASE_LRE-LIKE REGION DOMAIN-CONTAINING PROTEIN"/>
    <property type="match status" value="1"/>
</dbReference>
<protein>
    <recommendedName>
        <fullName evidence="5">NHL repeat containing protein</fullName>
    </recommendedName>
</protein>
<gene>
    <name evidence="3" type="ORF">EZ313_11935</name>
</gene>
<evidence type="ECO:0000256" key="2">
    <source>
        <dbReference type="PROSITE-ProRule" id="PRU00504"/>
    </source>
</evidence>
<comment type="caution">
    <text evidence="3">The sequence shown here is derived from an EMBL/GenBank/DDBJ whole genome shotgun (WGS) entry which is preliminary data.</text>
</comment>
<reference evidence="3 4" key="1">
    <citation type="submission" date="2019-03" db="EMBL/GenBank/DDBJ databases">
        <title>Ramlibacter henchirensis DSM 14656, whole genome shotgun sequence.</title>
        <authorList>
            <person name="Zhang X."/>
            <person name="Feng G."/>
            <person name="Zhu H."/>
        </authorList>
    </citation>
    <scope>NUCLEOTIDE SEQUENCE [LARGE SCALE GENOMIC DNA]</scope>
    <source>
        <strain evidence="3 4">DSM 14656</strain>
    </source>
</reference>
<dbReference type="InterPro" id="IPR050952">
    <property type="entry name" value="TRIM-NHL_E3_ligases"/>
</dbReference>
<dbReference type="SUPFAM" id="SSF75011">
    <property type="entry name" value="3-carboxy-cis,cis-mucoante lactonizing enzyme"/>
    <property type="match status" value="1"/>
</dbReference>
<proteinExistence type="predicted"/>
<dbReference type="OrthoDB" id="9796932at2"/>
<keyword evidence="4" id="KW-1185">Reference proteome</keyword>